<protein>
    <submittedName>
        <fullName evidence="1">Uncharacterized protein</fullName>
    </submittedName>
</protein>
<evidence type="ECO:0000313" key="2">
    <source>
        <dbReference type="Proteomes" id="UP000199572"/>
    </source>
</evidence>
<evidence type="ECO:0000313" key="1">
    <source>
        <dbReference type="EMBL" id="SEQ82946.1"/>
    </source>
</evidence>
<accession>A0A1H9J820</accession>
<dbReference type="EMBL" id="FOGG01000001">
    <property type="protein sequence ID" value="SEQ82946.1"/>
    <property type="molecule type" value="Genomic_DNA"/>
</dbReference>
<name>A0A1H9J820_9SPHI</name>
<dbReference type="STRING" id="390241.SAMN04488023_101250"/>
<proteinExistence type="predicted"/>
<dbReference type="AlphaFoldDB" id="A0A1H9J820"/>
<organism evidence="1 2">
    <name type="scientific">Pedobacter rhizosphaerae</name>
    <dbReference type="NCBI Taxonomy" id="390241"/>
    <lineage>
        <taxon>Bacteria</taxon>
        <taxon>Pseudomonadati</taxon>
        <taxon>Bacteroidota</taxon>
        <taxon>Sphingobacteriia</taxon>
        <taxon>Sphingobacteriales</taxon>
        <taxon>Sphingobacteriaceae</taxon>
        <taxon>Pedobacter</taxon>
    </lineage>
</organism>
<keyword evidence="2" id="KW-1185">Reference proteome</keyword>
<gene>
    <name evidence="1" type="ORF">SAMN04488023_101250</name>
</gene>
<sequence>MAGMPASLTSYPISIHHPRHEAHNTYTFLYALHGKKLTKKLLPYKPCKLI</sequence>
<dbReference type="Proteomes" id="UP000199572">
    <property type="component" value="Unassembled WGS sequence"/>
</dbReference>
<reference evidence="1 2" key="1">
    <citation type="submission" date="2016-10" db="EMBL/GenBank/DDBJ databases">
        <authorList>
            <person name="de Groot N.N."/>
        </authorList>
    </citation>
    <scope>NUCLEOTIDE SEQUENCE [LARGE SCALE GENOMIC DNA]</scope>
    <source>
        <strain evidence="1 2">DSM 18610</strain>
    </source>
</reference>